<feature type="region of interest" description="Disordered" evidence="3">
    <location>
        <begin position="326"/>
        <end position="385"/>
    </location>
</feature>
<evidence type="ECO:0000256" key="2">
    <source>
        <dbReference type="ARBA" id="ARBA00022553"/>
    </source>
</evidence>
<dbReference type="EMBL" id="MNUE01000017">
    <property type="protein sequence ID" value="OJD35467.1"/>
    <property type="molecule type" value="Genomic_DNA"/>
</dbReference>
<organism evidence="5 6">
    <name type="scientific">Diplodia corticola</name>
    <dbReference type="NCBI Taxonomy" id="236234"/>
    <lineage>
        <taxon>Eukaryota</taxon>
        <taxon>Fungi</taxon>
        <taxon>Dikarya</taxon>
        <taxon>Ascomycota</taxon>
        <taxon>Pezizomycotina</taxon>
        <taxon>Dothideomycetes</taxon>
        <taxon>Dothideomycetes incertae sedis</taxon>
        <taxon>Botryosphaeriales</taxon>
        <taxon>Botryosphaeriaceae</taxon>
        <taxon>Diplodia</taxon>
    </lineage>
</organism>
<comment type="similarity">
    <text evidence="1">Belongs to the lipin family.</text>
</comment>
<dbReference type="PANTHER" id="PTHR12181">
    <property type="entry name" value="LIPIN"/>
    <property type="match status" value="1"/>
</dbReference>
<dbReference type="InterPro" id="IPR026058">
    <property type="entry name" value="LIPIN"/>
</dbReference>
<evidence type="ECO:0000256" key="1">
    <source>
        <dbReference type="ARBA" id="ARBA00005476"/>
    </source>
</evidence>
<accession>A0A1J9RSD7</accession>
<feature type="compositionally biased region" description="Low complexity" evidence="3">
    <location>
        <begin position="643"/>
        <end position="652"/>
    </location>
</feature>
<dbReference type="Proteomes" id="UP000183809">
    <property type="component" value="Unassembled WGS sequence"/>
</dbReference>
<sequence length="789" mass="86636">MQYVRGLSSSVSKTWNSINPATLSGAIDVIVVEHADGSLACSPFHVRFGKFSLLRPYEKKVEFCVNGTKQPYSMKLGEGGEAFFVFETTDSIPASMQTSPLVSPAQSPESKADPASADQLSEPPPLSLAIDAQNDRPGEFRARAKSDLGDNPISPLAENASMDFPSISMDHPPATLDRGISDDILPSTRAALSKAFTDNDIPTITTQNEPEPGHLQHRSTSPPPVSRSDAVARAMTLSKKLWTSNVPSQVTEEGDLMLDMTGYKSNEEDALRAEVVARKILSEELEGNYDIGALIGADEKGNLWIYSSEEAKDAAARKLAIQGLQPQAMRSSDAISDPGYHSDDSPSDAETEVGTQSHRMRRDSDSGVGLLTPPKSPHQASAEGTRSFAKTLRLTDEQLKSLDLKPGENSMSFTVNRATCSAFIYYWRHDVPIVISDIDGTITKSDALGHVLNMIGRDWTHLGVAKLYTDIATNGYNLLYLTSRSVGQADTTRAYLNGVVQEGYKLPRGPVIMSPDRTMAALRREIYLRKPEVFKMACLRDIMNLFMKPVGQTPFYAGFGNRFTDALSYRSVNIPSTRIFTINSNAEVSIDLLSLNKYKTGYQSMREIVDHYFPPVGLLVQNGGEEFTDFNYWRERPLDLDEFSASESSESSSSEDGDEDRRSLHSEDEAEMEGELGDSYLSRGSIDETGQMEDSMMEESIMASSMAESVEGDGAEVEEGEYEDEDEGEEYEEEDEIDEEEAQELDRQLDALDLDSDSAPSPSIAKAQPFAPSSPALSEKTMEPGSPRR</sequence>
<dbReference type="RefSeq" id="XP_020131727.1">
    <property type="nucleotide sequence ID" value="XM_020271572.1"/>
</dbReference>
<dbReference type="InterPro" id="IPR057124">
    <property type="entry name" value="Ned1-like_M"/>
</dbReference>
<feature type="compositionally biased region" description="Polar residues" evidence="3">
    <location>
        <begin position="95"/>
        <end position="109"/>
    </location>
</feature>
<dbReference type="PANTHER" id="PTHR12181:SF12">
    <property type="entry name" value="PHOSPHATIDATE PHOSPHATASE"/>
    <property type="match status" value="1"/>
</dbReference>
<dbReference type="InterPro" id="IPR023214">
    <property type="entry name" value="HAD_sf"/>
</dbReference>
<dbReference type="STRING" id="236234.A0A1J9RSD7"/>
<proteinExistence type="inferred from homology"/>
<dbReference type="AlphaFoldDB" id="A0A1J9RSD7"/>
<dbReference type="InterPro" id="IPR036412">
    <property type="entry name" value="HAD-like_sf"/>
</dbReference>
<comment type="caution">
    <text evidence="5">The sequence shown here is derived from an EMBL/GenBank/DDBJ whole genome shotgun (WGS) entry which is preliminary data.</text>
</comment>
<evidence type="ECO:0000259" key="4">
    <source>
        <dbReference type="SMART" id="SM00775"/>
    </source>
</evidence>
<dbReference type="InterPro" id="IPR013209">
    <property type="entry name" value="LNS2"/>
</dbReference>
<dbReference type="InterPro" id="IPR031315">
    <property type="entry name" value="LNS2/PITP"/>
</dbReference>
<evidence type="ECO:0000313" key="6">
    <source>
        <dbReference type="Proteomes" id="UP000183809"/>
    </source>
</evidence>
<feature type="region of interest" description="Disordered" evidence="3">
    <location>
        <begin position="95"/>
        <end position="136"/>
    </location>
</feature>
<keyword evidence="6" id="KW-1185">Reference proteome</keyword>
<name>A0A1J9RSD7_9PEZI</name>
<keyword evidence="2" id="KW-0597">Phosphoprotein</keyword>
<feature type="domain" description="LNS2/PITP" evidence="4">
    <location>
        <begin position="433"/>
        <end position="591"/>
    </location>
</feature>
<dbReference type="GO" id="GO:0008195">
    <property type="term" value="F:phosphatidate phosphatase activity"/>
    <property type="evidence" value="ECO:0007669"/>
    <property type="project" value="TreeGrafter"/>
</dbReference>
<dbReference type="InterPro" id="IPR007651">
    <property type="entry name" value="Lipin_N"/>
</dbReference>
<evidence type="ECO:0000256" key="3">
    <source>
        <dbReference type="SAM" id="MobiDB-lite"/>
    </source>
</evidence>
<gene>
    <name evidence="5" type="ORF">BKCO1_17000110</name>
</gene>
<feature type="compositionally biased region" description="Low complexity" evidence="3">
    <location>
        <begin position="692"/>
        <end position="709"/>
    </location>
</feature>
<dbReference type="GO" id="GO:0009062">
    <property type="term" value="P:fatty acid catabolic process"/>
    <property type="evidence" value="ECO:0007669"/>
    <property type="project" value="TreeGrafter"/>
</dbReference>
<feature type="region of interest" description="Disordered" evidence="3">
    <location>
        <begin position="202"/>
        <end position="228"/>
    </location>
</feature>
<dbReference type="Gene3D" id="3.40.50.1000">
    <property type="entry name" value="HAD superfamily/HAD-like"/>
    <property type="match status" value="1"/>
</dbReference>
<dbReference type="SMART" id="SM00775">
    <property type="entry name" value="LNS2"/>
    <property type="match status" value="1"/>
</dbReference>
<dbReference type="SUPFAM" id="SSF56784">
    <property type="entry name" value="HAD-like"/>
    <property type="match status" value="1"/>
</dbReference>
<feature type="compositionally biased region" description="Acidic residues" evidence="3">
    <location>
        <begin position="710"/>
        <end position="743"/>
    </location>
</feature>
<feature type="region of interest" description="Disordered" evidence="3">
    <location>
        <begin position="643"/>
        <end position="789"/>
    </location>
</feature>
<dbReference type="Pfam" id="PF08235">
    <property type="entry name" value="LNS2"/>
    <property type="match status" value="1"/>
</dbReference>
<evidence type="ECO:0000313" key="5">
    <source>
        <dbReference type="EMBL" id="OJD35467.1"/>
    </source>
</evidence>
<dbReference type="OrthoDB" id="4567at2759"/>
<dbReference type="GeneID" id="31011831"/>
<reference evidence="5 6" key="1">
    <citation type="submission" date="2016-10" db="EMBL/GenBank/DDBJ databases">
        <title>Proteomics and genomics reveal pathogen-plant mechanisms compatible with a hemibiotrophic lifestyle of Diplodia corticola.</title>
        <authorList>
            <person name="Fernandes I."/>
            <person name="De Jonge R."/>
            <person name="Van De Peer Y."/>
            <person name="Devreese B."/>
            <person name="Alves A."/>
            <person name="Esteves A.C."/>
        </authorList>
    </citation>
    <scope>NUCLEOTIDE SEQUENCE [LARGE SCALE GENOMIC DNA]</scope>
    <source>
        <strain evidence="5 6">CBS 112549</strain>
    </source>
</reference>
<dbReference type="Pfam" id="PF04571">
    <property type="entry name" value="Lipin_N"/>
    <property type="match status" value="1"/>
</dbReference>
<dbReference type="GO" id="GO:0005634">
    <property type="term" value="C:nucleus"/>
    <property type="evidence" value="ECO:0007669"/>
    <property type="project" value="TreeGrafter"/>
</dbReference>
<dbReference type="FunFam" id="3.40.50.1000:FF:000063">
    <property type="entry name" value="Nuclear elongation and deformation protein"/>
    <property type="match status" value="1"/>
</dbReference>
<protein>
    <submittedName>
        <fullName evidence="5">Nuclear elongation and deformation protein 1</fullName>
    </submittedName>
</protein>
<dbReference type="Pfam" id="PF24565">
    <property type="entry name" value="Ned1_M"/>
    <property type="match status" value="1"/>
</dbReference>
<dbReference type="GO" id="GO:0019432">
    <property type="term" value="P:triglyceride biosynthetic process"/>
    <property type="evidence" value="ECO:0007669"/>
    <property type="project" value="TreeGrafter"/>
</dbReference>